<organism evidence="11 12">
    <name type="scientific">Ancylostoma caninum</name>
    <name type="common">Dog hookworm</name>
    <dbReference type="NCBI Taxonomy" id="29170"/>
    <lineage>
        <taxon>Eukaryota</taxon>
        <taxon>Metazoa</taxon>
        <taxon>Ecdysozoa</taxon>
        <taxon>Nematoda</taxon>
        <taxon>Chromadorea</taxon>
        <taxon>Rhabditida</taxon>
        <taxon>Rhabditina</taxon>
        <taxon>Rhabditomorpha</taxon>
        <taxon>Strongyloidea</taxon>
        <taxon>Ancylostomatidae</taxon>
        <taxon>Ancylostomatinae</taxon>
        <taxon>Ancylostoma</taxon>
    </lineage>
</organism>
<keyword evidence="12" id="KW-1185">Reference proteome</keyword>
<dbReference type="OrthoDB" id="5916873at2759"/>
<dbReference type="GO" id="GO:0003677">
    <property type="term" value="F:DNA binding"/>
    <property type="evidence" value="ECO:0007669"/>
    <property type="project" value="UniProtKB-KW"/>
</dbReference>
<evidence type="ECO:0000256" key="2">
    <source>
        <dbReference type="ARBA" id="ARBA00022491"/>
    </source>
</evidence>
<comment type="caution">
    <text evidence="11">The sequence shown here is derived from an EMBL/GenBank/DDBJ whole genome shotgun (WGS) entry which is preliminary data.</text>
</comment>
<gene>
    <name evidence="11" type="ORF">ANCCAN_23599</name>
</gene>
<dbReference type="GO" id="GO:0000122">
    <property type="term" value="P:negative regulation of transcription by RNA polymerase II"/>
    <property type="evidence" value="ECO:0007669"/>
    <property type="project" value="TreeGrafter"/>
</dbReference>
<keyword evidence="6 11" id="KW-0238">DNA-binding</keyword>
<dbReference type="Pfam" id="PF01448">
    <property type="entry name" value="ELM2"/>
    <property type="match status" value="1"/>
</dbReference>
<keyword evidence="4" id="KW-0863">Zinc-finger</keyword>
<dbReference type="InterPro" id="IPR040138">
    <property type="entry name" value="MIER/MTA"/>
</dbReference>
<dbReference type="InterPro" id="IPR000949">
    <property type="entry name" value="ELM2_dom"/>
</dbReference>
<dbReference type="GO" id="GO:0008270">
    <property type="term" value="F:zinc ion binding"/>
    <property type="evidence" value="ECO:0007669"/>
    <property type="project" value="UniProtKB-KW"/>
</dbReference>
<dbReference type="Proteomes" id="UP000252519">
    <property type="component" value="Unassembled WGS sequence"/>
</dbReference>
<proteinExistence type="predicted"/>
<dbReference type="InterPro" id="IPR009057">
    <property type="entry name" value="Homeodomain-like_sf"/>
</dbReference>
<dbReference type="GO" id="GO:0003714">
    <property type="term" value="F:transcription corepressor activity"/>
    <property type="evidence" value="ECO:0007669"/>
    <property type="project" value="TreeGrafter"/>
</dbReference>
<evidence type="ECO:0000259" key="9">
    <source>
        <dbReference type="PROSITE" id="PS51156"/>
    </source>
</evidence>
<feature type="region of interest" description="Disordered" evidence="8">
    <location>
        <begin position="85"/>
        <end position="153"/>
    </location>
</feature>
<evidence type="ECO:0000313" key="12">
    <source>
        <dbReference type="Proteomes" id="UP000252519"/>
    </source>
</evidence>
<dbReference type="SMART" id="SM00717">
    <property type="entry name" value="SANT"/>
    <property type="match status" value="1"/>
</dbReference>
<name>A0A368FI01_ANCCA</name>
<protein>
    <submittedName>
        <fullName evidence="11">Myb-like DNA-binding domain protein</fullName>
    </submittedName>
</protein>
<dbReference type="Gene3D" id="1.10.10.60">
    <property type="entry name" value="Homeodomain-like"/>
    <property type="match status" value="1"/>
</dbReference>
<evidence type="ECO:0000313" key="11">
    <source>
        <dbReference type="EMBL" id="RCN30619.1"/>
    </source>
</evidence>
<feature type="compositionally biased region" description="Acidic residues" evidence="8">
    <location>
        <begin position="88"/>
        <end position="98"/>
    </location>
</feature>
<keyword evidence="5" id="KW-0862">Zinc</keyword>
<keyword evidence="3" id="KW-0479">Metal-binding</keyword>
<dbReference type="EMBL" id="JOJR01001510">
    <property type="protein sequence ID" value="RCN30619.1"/>
    <property type="molecule type" value="Genomic_DNA"/>
</dbReference>
<accession>A0A368FI01</accession>
<sequence>MRKSLFQCDSSSDVGVVADAGEGEAVDVEASETAEFFHLPYDELDEGDESDDRCDSSSDVGVVADVGECEAVDVEASETAEFFHLPYDELDEGDESDDRDYAPPDPWKKDVRVDAGRYQAAVPESMNDETSLASSDNDNDLPTLPNPAPGGALWMPTCGLEEKDIDRYLTRDDEDALCALYRNRYDIEKAKASFPFARVNQPFRTVREGALEWDLAERDLFERGIAMHGKNFSVIQRRLLPYRRVGELVEYYYFWKKTDRYHLFRRRGSYPEGDVNSVAEPHAMTSYLQPYDGALPEVGGVRTEADGVLPDMGNGGSHTEVLDEANLTATASSQPTAATVDPAAAPIGAAPDAKAAEHGDIWWNDDVPVAQV</sequence>
<dbReference type="PROSITE" id="PS51293">
    <property type="entry name" value="SANT"/>
    <property type="match status" value="1"/>
</dbReference>
<dbReference type="PANTHER" id="PTHR10865">
    <property type="entry name" value="METASTASIS-ASSOCIATED PROTEIN AND MESODERM INDUCTION EARLY RESPONSE PROTEIN"/>
    <property type="match status" value="1"/>
</dbReference>
<evidence type="ECO:0000256" key="7">
    <source>
        <dbReference type="ARBA" id="ARBA00023242"/>
    </source>
</evidence>
<dbReference type="PROSITE" id="PS51156">
    <property type="entry name" value="ELM2"/>
    <property type="match status" value="1"/>
</dbReference>
<feature type="domain" description="ELM2" evidence="9">
    <location>
        <begin position="109"/>
        <end position="198"/>
    </location>
</feature>
<reference evidence="11 12" key="1">
    <citation type="submission" date="2014-10" db="EMBL/GenBank/DDBJ databases">
        <title>Draft genome of the hookworm Ancylostoma caninum.</title>
        <authorList>
            <person name="Mitreva M."/>
        </authorList>
    </citation>
    <scope>NUCLEOTIDE SEQUENCE [LARGE SCALE GENOMIC DNA]</scope>
    <source>
        <strain evidence="11 12">Baltimore</strain>
    </source>
</reference>
<feature type="compositionally biased region" description="Basic and acidic residues" evidence="8">
    <location>
        <begin position="99"/>
        <end position="115"/>
    </location>
</feature>
<dbReference type="PANTHER" id="PTHR10865:SF28">
    <property type="entry name" value="ELM2 DOMAIN-CONTAINING PROTEIN"/>
    <property type="match status" value="1"/>
</dbReference>
<evidence type="ECO:0000259" key="10">
    <source>
        <dbReference type="PROSITE" id="PS51293"/>
    </source>
</evidence>
<evidence type="ECO:0000256" key="5">
    <source>
        <dbReference type="ARBA" id="ARBA00022833"/>
    </source>
</evidence>
<dbReference type="GO" id="GO:0042826">
    <property type="term" value="F:histone deacetylase binding"/>
    <property type="evidence" value="ECO:0007669"/>
    <property type="project" value="TreeGrafter"/>
</dbReference>
<keyword evidence="2" id="KW-0678">Repressor</keyword>
<evidence type="ECO:0000256" key="8">
    <source>
        <dbReference type="SAM" id="MobiDB-lite"/>
    </source>
</evidence>
<feature type="domain" description="SANT" evidence="10">
    <location>
        <begin position="208"/>
        <end position="260"/>
    </location>
</feature>
<dbReference type="SUPFAM" id="SSF46689">
    <property type="entry name" value="Homeodomain-like"/>
    <property type="match status" value="1"/>
</dbReference>
<evidence type="ECO:0000256" key="1">
    <source>
        <dbReference type="ARBA" id="ARBA00004123"/>
    </source>
</evidence>
<dbReference type="AlphaFoldDB" id="A0A368FI01"/>
<dbReference type="STRING" id="29170.A0A368FI01"/>
<dbReference type="InterPro" id="IPR001005">
    <property type="entry name" value="SANT/Myb"/>
</dbReference>
<comment type="subcellular location">
    <subcellularLocation>
        <location evidence="1">Nucleus</location>
    </subcellularLocation>
</comment>
<keyword evidence="7" id="KW-0539">Nucleus</keyword>
<dbReference type="GO" id="GO:0005654">
    <property type="term" value="C:nucleoplasm"/>
    <property type="evidence" value="ECO:0007669"/>
    <property type="project" value="TreeGrafter"/>
</dbReference>
<evidence type="ECO:0000256" key="4">
    <source>
        <dbReference type="ARBA" id="ARBA00022771"/>
    </source>
</evidence>
<evidence type="ECO:0000256" key="6">
    <source>
        <dbReference type="ARBA" id="ARBA00023125"/>
    </source>
</evidence>
<dbReference type="InterPro" id="IPR017884">
    <property type="entry name" value="SANT_dom"/>
</dbReference>
<evidence type="ECO:0000256" key="3">
    <source>
        <dbReference type="ARBA" id="ARBA00022723"/>
    </source>
</evidence>
<dbReference type="FunFam" id="1.10.10.60:FF:000012">
    <property type="entry name" value="Metastasis-associated 1 family, member 3"/>
    <property type="match status" value="1"/>
</dbReference>